<sequence>MRQIDGDLVAMARRGDLDVIVHGCNCFHAMGAGIAAQIARAFPQAVVADRATAFGARSKLGKISTATHGPCTIVNAYTQFHWSGTPPLVDLVALKDAFDRIAQQFPNQRIGYPKIGAGLAGGHWPDIAPIIDTSLAGLDHCLVTLPPALKDHA</sequence>
<dbReference type="InterPro" id="IPR050892">
    <property type="entry name" value="ADP-ribose_metab_enzymes"/>
</dbReference>
<evidence type="ECO:0000259" key="2">
    <source>
        <dbReference type="PROSITE" id="PS51154"/>
    </source>
</evidence>
<dbReference type="PROSITE" id="PS51154">
    <property type="entry name" value="MACRO"/>
    <property type="match status" value="1"/>
</dbReference>
<dbReference type="Pfam" id="PF01661">
    <property type="entry name" value="Macro"/>
    <property type="match status" value="1"/>
</dbReference>
<dbReference type="Gene3D" id="3.40.220.10">
    <property type="entry name" value="Leucine Aminopeptidase, subunit E, domain 1"/>
    <property type="match status" value="1"/>
</dbReference>
<dbReference type="EMBL" id="SULI01000001">
    <property type="protein sequence ID" value="TKZ22592.1"/>
    <property type="molecule type" value="Genomic_DNA"/>
</dbReference>
<dbReference type="GO" id="GO:0140291">
    <property type="term" value="P:peptidyl-glutamate ADP-deribosylation"/>
    <property type="evidence" value="ECO:0007669"/>
    <property type="project" value="TreeGrafter"/>
</dbReference>
<dbReference type="SMART" id="SM00506">
    <property type="entry name" value="A1pp"/>
    <property type="match status" value="1"/>
</dbReference>
<name>A0A4U7N9B4_9RHOB</name>
<evidence type="ECO:0000256" key="1">
    <source>
        <dbReference type="ARBA" id="ARBA00035885"/>
    </source>
</evidence>
<dbReference type="PANTHER" id="PTHR12521:SF0">
    <property type="entry name" value="ADP-RIBOSE GLYCOHYDROLASE OARD1"/>
    <property type="match status" value="1"/>
</dbReference>
<dbReference type="AlphaFoldDB" id="A0A4U7N9B4"/>
<dbReference type="RefSeq" id="WP_138014608.1">
    <property type="nucleotide sequence ID" value="NZ_SULI01000001.1"/>
</dbReference>
<dbReference type="InterPro" id="IPR043472">
    <property type="entry name" value="Macro_dom-like"/>
</dbReference>
<dbReference type="PANTHER" id="PTHR12521">
    <property type="entry name" value="PROTEIN C6ORF130"/>
    <property type="match status" value="1"/>
</dbReference>
<evidence type="ECO:0000313" key="3">
    <source>
        <dbReference type="EMBL" id="TKZ22592.1"/>
    </source>
</evidence>
<feature type="domain" description="Macro" evidence="2">
    <location>
        <begin position="1"/>
        <end position="153"/>
    </location>
</feature>
<accession>A0A4U7N9B4</accession>
<dbReference type="Proteomes" id="UP000306575">
    <property type="component" value="Unassembled WGS sequence"/>
</dbReference>
<gene>
    <name evidence="3" type="ORF">FAP39_01595</name>
</gene>
<comment type="catalytic activity">
    <reaction evidence="1">
        <text>an N-(ADP-alpha-D-ribosyl)-thymidine in DNA + H2O = a thymidine in DNA + ADP-D-ribose</text>
        <dbReference type="Rhea" id="RHEA:71655"/>
        <dbReference type="Rhea" id="RHEA-COMP:13556"/>
        <dbReference type="Rhea" id="RHEA-COMP:18051"/>
        <dbReference type="ChEBI" id="CHEBI:15377"/>
        <dbReference type="ChEBI" id="CHEBI:57967"/>
        <dbReference type="ChEBI" id="CHEBI:137386"/>
        <dbReference type="ChEBI" id="CHEBI:191199"/>
    </reaction>
    <physiologicalReaction direction="left-to-right" evidence="1">
        <dbReference type="Rhea" id="RHEA:71656"/>
    </physiologicalReaction>
</comment>
<keyword evidence="4" id="KW-1185">Reference proteome</keyword>
<dbReference type="InterPro" id="IPR002589">
    <property type="entry name" value="Macro_dom"/>
</dbReference>
<organism evidence="3 4">
    <name type="scientific">Shimia litoralis</name>
    <dbReference type="NCBI Taxonomy" id="420403"/>
    <lineage>
        <taxon>Bacteria</taxon>
        <taxon>Pseudomonadati</taxon>
        <taxon>Pseudomonadota</taxon>
        <taxon>Alphaproteobacteria</taxon>
        <taxon>Rhodobacterales</taxon>
        <taxon>Roseobacteraceae</taxon>
    </lineage>
</organism>
<dbReference type="SUPFAM" id="SSF52949">
    <property type="entry name" value="Macro domain-like"/>
    <property type="match status" value="1"/>
</dbReference>
<dbReference type="OrthoDB" id="9794834at2"/>
<comment type="caution">
    <text evidence="3">The sequence shown here is derived from an EMBL/GenBank/DDBJ whole genome shotgun (WGS) entry which is preliminary data.</text>
</comment>
<evidence type="ECO:0000313" key="4">
    <source>
        <dbReference type="Proteomes" id="UP000306575"/>
    </source>
</evidence>
<proteinExistence type="predicted"/>
<reference evidence="3 4" key="1">
    <citation type="submission" date="2019-04" db="EMBL/GenBank/DDBJ databases">
        <title>Genome sequence of Pelagicola litoralis CL-ES2.</title>
        <authorList>
            <person name="Cao J."/>
        </authorList>
    </citation>
    <scope>NUCLEOTIDE SEQUENCE [LARGE SCALE GENOMIC DNA]</scope>
    <source>
        <strain evidence="3 4">CL-ES2</strain>
    </source>
</reference>
<protein>
    <submittedName>
        <fullName evidence="3">Phosphatase</fullName>
    </submittedName>
</protein>